<protein>
    <submittedName>
        <fullName evidence="2">Uncharacterized protein</fullName>
    </submittedName>
</protein>
<proteinExistence type="predicted"/>
<dbReference type="EMBL" id="KB467898">
    <property type="protein sequence ID" value="PCH36990.1"/>
    <property type="molecule type" value="Genomic_DNA"/>
</dbReference>
<evidence type="ECO:0000256" key="1">
    <source>
        <dbReference type="SAM" id="MobiDB-lite"/>
    </source>
</evidence>
<evidence type="ECO:0000313" key="3">
    <source>
        <dbReference type="Proteomes" id="UP000218811"/>
    </source>
</evidence>
<reference evidence="2 3" key="1">
    <citation type="journal article" date="2012" name="Science">
        <title>The Paleozoic origin of enzymatic lignin decomposition reconstructed from 31 fungal genomes.</title>
        <authorList>
            <person name="Floudas D."/>
            <person name="Binder M."/>
            <person name="Riley R."/>
            <person name="Barry K."/>
            <person name="Blanchette R.A."/>
            <person name="Henrissat B."/>
            <person name="Martinez A.T."/>
            <person name="Otillar R."/>
            <person name="Spatafora J.W."/>
            <person name="Yadav J.S."/>
            <person name="Aerts A."/>
            <person name="Benoit I."/>
            <person name="Boyd A."/>
            <person name="Carlson A."/>
            <person name="Copeland A."/>
            <person name="Coutinho P.M."/>
            <person name="de Vries R.P."/>
            <person name="Ferreira P."/>
            <person name="Findley K."/>
            <person name="Foster B."/>
            <person name="Gaskell J."/>
            <person name="Glotzer D."/>
            <person name="Gorecki P."/>
            <person name="Heitman J."/>
            <person name="Hesse C."/>
            <person name="Hori C."/>
            <person name="Igarashi K."/>
            <person name="Jurgens J.A."/>
            <person name="Kallen N."/>
            <person name="Kersten P."/>
            <person name="Kohler A."/>
            <person name="Kuees U."/>
            <person name="Kumar T.K.A."/>
            <person name="Kuo A."/>
            <person name="LaButti K."/>
            <person name="Larrondo L.F."/>
            <person name="Lindquist E."/>
            <person name="Ling A."/>
            <person name="Lombard V."/>
            <person name="Lucas S."/>
            <person name="Lundell T."/>
            <person name="Martin R."/>
            <person name="McLaughlin D.J."/>
            <person name="Morgenstern I."/>
            <person name="Morin E."/>
            <person name="Murat C."/>
            <person name="Nagy L.G."/>
            <person name="Nolan M."/>
            <person name="Ohm R.A."/>
            <person name="Patyshakuliyeva A."/>
            <person name="Rokas A."/>
            <person name="Ruiz-Duenas F.J."/>
            <person name="Sabat G."/>
            <person name="Salamov A."/>
            <person name="Samejima M."/>
            <person name="Schmutz J."/>
            <person name="Slot J.C."/>
            <person name="St John F."/>
            <person name="Stenlid J."/>
            <person name="Sun H."/>
            <person name="Sun S."/>
            <person name="Syed K."/>
            <person name="Tsang A."/>
            <person name="Wiebenga A."/>
            <person name="Young D."/>
            <person name="Pisabarro A."/>
            <person name="Eastwood D.C."/>
            <person name="Martin F."/>
            <person name="Cullen D."/>
            <person name="Grigoriev I.V."/>
            <person name="Hibbett D.S."/>
        </authorList>
    </citation>
    <scope>NUCLEOTIDE SEQUENCE [LARGE SCALE GENOMIC DNA]</scope>
    <source>
        <strain evidence="2 3">MD-104</strain>
    </source>
</reference>
<name>A0A2H3J426_WOLCO</name>
<dbReference type="AlphaFoldDB" id="A0A2H3J426"/>
<gene>
    <name evidence="2" type="ORF">WOLCODRAFT_20867</name>
</gene>
<accession>A0A2H3J426</accession>
<sequence length="223" mass="24457">MGPLDELKLMHLMQSEVISNVPVWIGAEELRLLCYNAILDPWMTRSCNFILKLLQLILCDKDLGRITAMTDAIRDQFYKARTGKNAAVHKFKEYVDHKAAIDIALIESETRSHAAKQHAIHEAAMASISSLKLAEKDLHAEHEATASSVADASLPQESDVASPPELDAKRVCTLQSHQKDLDEASQEPLDAGVVTPAAIDLFAALEAQGGHTRIKLIVQCLSV</sequence>
<evidence type="ECO:0000313" key="2">
    <source>
        <dbReference type="EMBL" id="PCH36990.1"/>
    </source>
</evidence>
<feature type="region of interest" description="Disordered" evidence="1">
    <location>
        <begin position="144"/>
        <end position="164"/>
    </location>
</feature>
<dbReference type="Proteomes" id="UP000218811">
    <property type="component" value="Unassembled WGS sequence"/>
</dbReference>
<organism evidence="2 3">
    <name type="scientific">Wolfiporia cocos (strain MD-104)</name>
    <name type="common">Brown rot fungus</name>
    <dbReference type="NCBI Taxonomy" id="742152"/>
    <lineage>
        <taxon>Eukaryota</taxon>
        <taxon>Fungi</taxon>
        <taxon>Dikarya</taxon>
        <taxon>Basidiomycota</taxon>
        <taxon>Agaricomycotina</taxon>
        <taxon>Agaricomycetes</taxon>
        <taxon>Polyporales</taxon>
        <taxon>Phaeolaceae</taxon>
        <taxon>Wolfiporia</taxon>
    </lineage>
</organism>
<keyword evidence="3" id="KW-1185">Reference proteome</keyword>